<organism evidence="4 5">
    <name type="scientific">Marinomonas foliarum</name>
    <dbReference type="NCBI Taxonomy" id="491950"/>
    <lineage>
        <taxon>Bacteria</taxon>
        <taxon>Pseudomonadati</taxon>
        <taxon>Pseudomonadota</taxon>
        <taxon>Gammaproteobacteria</taxon>
        <taxon>Oceanospirillales</taxon>
        <taxon>Oceanospirillaceae</taxon>
        <taxon>Marinomonas</taxon>
    </lineage>
</organism>
<dbReference type="AlphaFoldDB" id="A0A368ZYR7"/>
<name>A0A368ZYR7_9GAMM</name>
<dbReference type="InterPro" id="IPR050832">
    <property type="entry name" value="Bact_Acetyltransf"/>
</dbReference>
<reference evidence="4 5" key="1">
    <citation type="submission" date="2018-07" db="EMBL/GenBank/DDBJ databases">
        <title>Genomic Encyclopedia of Type Strains, Phase III (KMG-III): the genomes of soil and plant-associated and newly described type strains.</title>
        <authorList>
            <person name="Whitman W."/>
        </authorList>
    </citation>
    <scope>NUCLEOTIDE SEQUENCE [LARGE SCALE GENOMIC DNA]</scope>
    <source>
        <strain evidence="4 5">CECT 7731</strain>
    </source>
</reference>
<dbReference type="CDD" id="cd04301">
    <property type="entry name" value="NAT_SF"/>
    <property type="match status" value="1"/>
</dbReference>
<dbReference type="OrthoDB" id="5355033at2"/>
<evidence type="ECO:0000256" key="2">
    <source>
        <dbReference type="ARBA" id="ARBA00023315"/>
    </source>
</evidence>
<sequence>MNLTIRAAKIEELESIEALINRSTRELQRGVYEESEIEAALELISGLDTLIHSGQYFVAEIDRRIAGCGGVSLSLDEETSAEIRGFFVAPEYARKGVASSVFDYCEKYCSERGVKSLFLASTLSGESFYRKRGFTEIGRVQEPLSNGQFFQLVNMKKQL</sequence>
<dbReference type="Gene3D" id="3.40.630.30">
    <property type="match status" value="1"/>
</dbReference>
<keyword evidence="2" id="KW-0012">Acyltransferase</keyword>
<evidence type="ECO:0000259" key="3">
    <source>
        <dbReference type="PROSITE" id="PS51186"/>
    </source>
</evidence>
<gene>
    <name evidence="4" type="ORF">DFP77_12053</name>
</gene>
<dbReference type="Pfam" id="PF00583">
    <property type="entry name" value="Acetyltransf_1"/>
    <property type="match status" value="1"/>
</dbReference>
<dbReference type="PROSITE" id="PS51186">
    <property type="entry name" value="GNAT"/>
    <property type="match status" value="1"/>
</dbReference>
<evidence type="ECO:0000256" key="1">
    <source>
        <dbReference type="ARBA" id="ARBA00022679"/>
    </source>
</evidence>
<evidence type="ECO:0000313" key="5">
    <source>
        <dbReference type="Proteomes" id="UP000253506"/>
    </source>
</evidence>
<keyword evidence="1 4" id="KW-0808">Transferase</keyword>
<dbReference type="InterPro" id="IPR016181">
    <property type="entry name" value="Acyl_CoA_acyltransferase"/>
</dbReference>
<dbReference type="InterPro" id="IPR000182">
    <property type="entry name" value="GNAT_dom"/>
</dbReference>
<proteinExistence type="predicted"/>
<dbReference type="GO" id="GO:0016747">
    <property type="term" value="F:acyltransferase activity, transferring groups other than amino-acyl groups"/>
    <property type="evidence" value="ECO:0007669"/>
    <property type="project" value="InterPro"/>
</dbReference>
<dbReference type="PANTHER" id="PTHR43877:SF1">
    <property type="entry name" value="ACETYLTRANSFERASE"/>
    <property type="match status" value="1"/>
</dbReference>
<feature type="domain" description="N-acetyltransferase" evidence="3">
    <location>
        <begin position="3"/>
        <end position="159"/>
    </location>
</feature>
<dbReference type="EMBL" id="QPJQ01000020">
    <property type="protein sequence ID" value="RCX00977.1"/>
    <property type="molecule type" value="Genomic_DNA"/>
</dbReference>
<dbReference type="PANTHER" id="PTHR43877">
    <property type="entry name" value="AMINOALKYLPHOSPHONATE N-ACETYLTRANSFERASE-RELATED-RELATED"/>
    <property type="match status" value="1"/>
</dbReference>
<evidence type="ECO:0000313" key="4">
    <source>
        <dbReference type="EMBL" id="RCX00977.1"/>
    </source>
</evidence>
<dbReference type="SUPFAM" id="SSF55729">
    <property type="entry name" value="Acyl-CoA N-acyltransferases (Nat)"/>
    <property type="match status" value="1"/>
</dbReference>
<accession>A0A368ZYR7</accession>
<comment type="caution">
    <text evidence="4">The sequence shown here is derived from an EMBL/GenBank/DDBJ whole genome shotgun (WGS) entry which is preliminary data.</text>
</comment>
<dbReference type="Proteomes" id="UP000253506">
    <property type="component" value="Unassembled WGS sequence"/>
</dbReference>
<protein>
    <submittedName>
        <fullName evidence="4">N-acetylglutamate synthase-like GNAT family acetyltransferase</fullName>
    </submittedName>
</protein>
<dbReference type="RefSeq" id="WP_114412426.1">
    <property type="nucleotide sequence ID" value="NZ_JBQDNF010000040.1"/>
</dbReference>